<dbReference type="Proteomes" id="UP001219525">
    <property type="component" value="Unassembled WGS sequence"/>
</dbReference>
<proteinExistence type="inferred from homology"/>
<evidence type="ECO:0000256" key="8">
    <source>
        <dbReference type="SAM" id="Phobius"/>
    </source>
</evidence>
<dbReference type="SMART" id="SM00724">
    <property type="entry name" value="TLC"/>
    <property type="match status" value="1"/>
</dbReference>
<keyword evidence="3 6" id="KW-0812">Transmembrane</keyword>
<dbReference type="AlphaFoldDB" id="A0AAD6YTH6"/>
<dbReference type="PIRSF" id="PIRSF005225">
    <property type="entry name" value="LAG1_LAC1"/>
    <property type="match status" value="1"/>
</dbReference>
<feature type="transmembrane region" description="Helical" evidence="8">
    <location>
        <begin position="219"/>
        <end position="240"/>
    </location>
</feature>
<keyword evidence="4 8" id="KW-1133">Transmembrane helix</keyword>
<evidence type="ECO:0000313" key="10">
    <source>
        <dbReference type="EMBL" id="KAJ7228716.1"/>
    </source>
</evidence>
<keyword evidence="11" id="KW-1185">Reference proteome</keyword>
<evidence type="ECO:0000256" key="7">
    <source>
        <dbReference type="SAM" id="MobiDB-lite"/>
    </source>
</evidence>
<dbReference type="PROSITE" id="PS50922">
    <property type="entry name" value="TLC"/>
    <property type="match status" value="1"/>
</dbReference>
<dbReference type="Pfam" id="PF03798">
    <property type="entry name" value="TRAM_LAG1_CLN8"/>
    <property type="match status" value="1"/>
</dbReference>
<feature type="region of interest" description="Disordered" evidence="7">
    <location>
        <begin position="83"/>
        <end position="109"/>
    </location>
</feature>
<evidence type="ECO:0000256" key="1">
    <source>
        <dbReference type="ARBA" id="ARBA00004141"/>
    </source>
</evidence>
<evidence type="ECO:0000256" key="3">
    <source>
        <dbReference type="ARBA" id="ARBA00022692"/>
    </source>
</evidence>
<gene>
    <name evidence="10" type="ORF">GGX14DRAFT_414504</name>
</gene>
<sequence>MLSSPGEWLPPYLAPFFSLSDRVEPPVAPDSFPDSTYYSAGPQDICFIITCIAVMAVLRDILRLNVFEPFADWKLTNNLHEKRSAGKDMNGDAKSTNGHHANGNGNGVSKKELRHIHRSVLRFAEQGWSAVYYPIQFCFGLYVNYNLPTELFNNSLLWANYPHVYLAAPVKLYYLTQTAFYSHQILILNAEAPRKDHYQMMAHHIISVILMGTSYYCNFTRVGCFIMVLMDCCDIFLPIAKMMRYIEASRSVCDSLFAFFVVSWFITRHVIFIPILISVWREVPKLVEREYFWLFFGSLTALQIIQLIWFGTICRVVWKVVTTSEGASDVRSDEEG</sequence>
<reference evidence="10" key="1">
    <citation type="submission" date="2023-03" db="EMBL/GenBank/DDBJ databases">
        <title>Massive genome expansion in bonnet fungi (Mycena s.s.) driven by repeated elements and novel gene families across ecological guilds.</title>
        <authorList>
            <consortium name="Lawrence Berkeley National Laboratory"/>
            <person name="Harder C.B."/>
            <person name="Miyauchi S."/>
            <person name="Viragh M."/>
            <person name="Kuo A."/>
            <person name="Thoen E."/>
            <person name="Andreopoulos B."/>
            <person name="Lu D."/>
            <person name="Skrede I."/>
            <person name="Drula E."/>
            <person name="Henrissat B."/>
            <person name="Morin E."/>
            <person name="Kohler A."/>
            <person name="Barry K."/>
            <person name="LaButti K."/>
            <person name="Morin E."/>
            <person name="Salamov A."/>
            <person name="Lipzen A."/>
            <person name="Mereny Z."/>
            <person name="Hegedus B."/>
            <person name="Baldrian P."/>
            <person name="Stursova M."/>
            <person name="Weitz H."/>
            <person name="Taylor A."/>
            <person name="Grigoriev I.V."/>
            <person name="Nagy L.G."/>
            <person name="Martin F."/>
            <person name="Kauserud H."/>
        </authorList>
    </citation>
    <scope>NUCLEOTIDE SEQUENCE</scope>
    <source>
        <strain evidence="10">9144</strain>
    </source>
</reference>
<comment type="caution">
    <text evidence="10">The sequence shown here is derived from an EMBL/GenBank/DDBJ whole genome shotgun (WGS) entry which is preliminary data.</text>
</comment>
<feature type="transmembrane region" description="Helical" evidence="8">
    <location>
        <begin position="252"/>
        <end position="279"/>
    </location>
</feature>
<dbReference type="InterPro" id="IPR006634">
    <property type="entry name" value="TLC-dom"/>
</dbReference>
<evidence type="ECO:0000256" key="2">
    <source>
        <dbReference type="ARBA" id="ARBA00009808"/>
    </source>
</evidence>
<dbReference type="EMBL" id="JARJCW010000002">
    <property type="protein sequence ID" value="KAJ7228716.1"/>
    <property type="molecule type" value="Genomic_DNA"/>
</dbReference>
<evidence type="ECO:0000313" key="11">
    <source>
        <dbReference type="Proteomes" id="UP001219525"/>
    </source>
</evidence>
<dbReference type="PANTHER" id="PTHR12560">
    <property type="entry name" value="LONGEVITY ASSURANCE FACTOR 1 LAG1"/>
    <property type="match status" value="1"/>
</dbReference>
<evidence type="ECO:0000259" key="9">
    <source>
        <dbReference type="PROSITE" id="PS50922"/>
    </source>
</evidence>
<protein>
    <submittedName>
        <fullName evidence="10">Longevity-assurance protein</fullName>
    </submittedName>
</protein>
<feature type="domain" description="TLC" evidence="9">
    <location>
        <begin position="118"/>
        <end position="322"/>
    </location>
</feature>
<evidence type="ECO:0000256" key="6">
    <source>
        <dbReference type="PROSITE-ProRule" id="PRU00205"/>
    </source>
</evidence>
<dbReference type="GO" id="GO:0046513">
    <property type="term" value="P:ceramide biosynthetic process"/>
    <property type="evidence" value="ECO:0007669"/>
    <property type="project" value="InterPro"/>
</dbReference>
<dbReference type="InterPro" id="IPR016439">
    <property type="entry name" value="Lag1/Lac1-like"/>
</dbReference>
<evidence type="ECO:0000256" key="4">
    <source>
        <dbReference type="ARBA" id="ARBA00022989"/>
    </source>
</evidence>
<keyword evidence="5 6" id="KW-0472">Membrane</keyword>
<evidence type="ECO:0000256" key="5">
    <source>
        <dbReference type="ARBA" id="ARBA00023136"/>
    </source>
</evidence>
<dbReference type="GO" id="GO:0050291">
    <property type="term" value="F:sphingosine N-acyltransferase activity"/>
    <property type="evidence" value="ECO:0007669"/>
    <property type="project" value="InterPro"/>
</dbReference>
<dbReference type="PANTHER" id="PTHR12560:SF0">
    <property type="entry name" value="LD18904P"/>
    <property type="match status" value="1"/>
</dbReference>
<feature type="transmembrane region" description="Helical" evidence="8">
    <location>
        <begin position="291"/>
        <end position="310"/>
    </location>
</feature>
<organism evidence="10 11">
    <name type="scientific">Mycena pura</name>
    <dbReference type="NCBI Taxonomy" id="153505"/>
    <lineage>
        <taxon>Eukaryota</taxon>
        <taxon>Fungi</taxon>
        <taxon>Dikarya</taxon>
        <taxon>Basidiomycota</taxon>
        <taxon>Agaricomycotina</taxon>
        <taxon>Agaricomycetes</taxon>
        <taxon>Agaricomycetidae</taxon>
        <taxon>Agaricales</taxon>
        <taxon>Marasmiineae</taxon>
        <taxon>Mycenaceae</taxon>
        <taxon>Mycena</taxon>
    </lineage>
</organism>
<comment type="subcellular location">
    <subcellularLocation>
        <location evidence="1">Membrane</location>
        <topology evidence="1">Multi-pass membrane protein</topology>
    </subcellularLocation>
</comment>
<accession>A0AAD6YTH6</accession>
<dbReference type="GO" id="GO:0016020">
    <property type="term" value="C:membrane"/>
    <property type="evidence" value="ECO:0007669"/>
    <property type="project" value="UniProtKB-SubCell"/>
</dbReference>
<name>A0AAD6YTH6_9AGAR</name>
<comment type="similarity">
    <text evidence="2">Belongs to the sphingosine N-acyltransferase family.</text>
</comment>